<evidence type="ECO:0000313" key="2">
    <source>
        <dbReference type="Proteomes" id="UP000467327"/>
    </source>
</evidence>
<dbReference type="AlphaFoldDB" id="A0AAD1HS19"/>
<name>A0AAD1HS19_9MYCO</name>
<evidence type="ECO:0000313" key="1">
    <source>
        <dbReference type="EMBL" id="BBX08256.1"/>
    </source>
</evidence>
<dbReference type="KEGG" id="maic:MAIC_30590"/>
<gene>
    <name evidence="1" type="ORF">MAIC_30590</name>
</gene>
<organism evidence="1 2">
    <name type="scientific">Mycolicibacterium aichiense</name>
    <dbReference type="NCBI Taxonomy" id="1799"/>
    <lineage>
        <taxon>Bacteria</taxon>
        <taxon>Bacillati</taxon>
        <taxon>Actinomycetota</taxon>
        <taxon>Actinomycetes</taxon>
        <taxon>Mycobacteriales</taxon>
        <taxon>Mycobacteriaceae</taxon>
        <taxon>Mycolicibacterium</taxon>
    </lineage>
</organism>
<reference evidence="1 2" key="1">
    <citation type="journal article" date="2019" name="Emerg. Microbes Infect.">
        <title>Comprehensive subspecies identification of 175 nontuberculous mycobacteria species based on 7547 genomic profiles.</title>
        <authorList>
            <person name="Matsumoto Y."/>
            <person name="Kinjo T."/>
            <person name="Motooka D."/>
            <person name="Nabeya D."/>
            <person name="Jung N."/>
            <person name="Uechi K."/>
            <person name="Horii T."/>
            <person name="Iida T."/>
            <person name="Fujita J."/>
            <person name="Nakamura S."/>
        </authorList>
    </citation>
    <scope>NUCLEOTIDE SEQUENCE [LARGE SCALE GENOMIC DNA]</scope>
    <source>
        <strain evidence="1 2">JCM 6376</strain>
    </source>
</reference>
<dbReference type="EMBL" id="AP022561">
    <property type="protein sequence ID" value="BBX08256.1"/>
    <property type="molecule type" value="Genomic_DNA"/>
</dbReference>
<protein>
    <submittedName>
        <fullName evidence="1">Uncharacterized protein</fullName>
    </submittedName>
</protein>
<sequence length="128" mass="14006">MPDVILAGPEPVLPDSTAANGRVASATTATDHRRRGLANRCFPTDGTLPGQFRRTYTVRYLLDWCPGQLGDPETLLSNRGRGARGSVRIGARVGSELGVHLLFTEPNPDRYCRRYRSLDQPQIAAITS</sequence>
<accession>A0AAD1HS19</accession>
<proteinExistence type="predicted"/>
<keyword evidence="2" id="KW-1185">Reference proteome</keyword>
<dbReference type="Proteomes" id="UP000467327">
    <property type="component" value="Chromosome"/>
</dbReference>